<dbReference type="GO" id="GO:0006808">
    <property type="term" value="P:regulation of nitrogen utilization"/>
    <property type="evidence" value="ECO:0007669"/>
    <property type="project" value="TreeGrafter"/>
</dbReference>
<name>A0A166E1A1_9AGAM</name>
<reference evidence="3 4" key="1">
    <citation type="journal article" date="2016" name="Mol. Biol. Evol.">
        <title>Comparative Genomics of Early-Diverging Mushroom-Forming Fungi Provides Insights into the Origins of Lignocellulose Decay Capabilities.</title>
        <authorList>
            <person name="Nagy L.G."/>
            <person name="Riley R."/>
            <person name="Tritt A."/>
            <person name="Adam C."/>
            <person name="Daum C."/>
            <person name="Floudas D."/>
            <person name="Sun H."/>
            <person name="Yadav J.S."/>
            <person name="Pangilinan J."/>
            <person name="Larsson K.H."/>
            <person name="Matsuura K."/>
            <person name="Barry K."/>
            <person name="Labutti K."/>
            <person name="Kuo R."/>
            <person name="Ohm R.A."/>
            <person name="Bhattacharya S.S."/>
            <person name="Shirouzu T."/>
            <person name="Yoshinaga Y."/>
            <person name="Martin F.M."/>
            <person name="Grigoriev I.V."/>
            <person name="Hibbett D.S."/>
        </authorList>
    </citation>
    <scope>NUCLEOTIDE SEQUENCE [LARGE SCALE GENOMIC DNA]</scope>
    <source>
        <strain evidence="3 4">HHB10207 ss-3</strain>
    </source>
</reference>
<dbReference type="Pfam" id="PF08550">
    <property type="entry name" value="GATA_AreA"/>
    <property type="match status" value="1"/>
</dbReference>
<evidence type="ECO:0000259" key="2">
    <source>
        <dbReference type="Pfam" id="PF08550"/>
    </source>
</evidence>
<dbReference type="GO" id="GO:0031930">
    <property type="term" value="P:mitochondria-nucleus signaling pathway"/>
    <property type="evidence" value="ECO:0007669"/>
    <property type="project" value="TreeGrafter"/>
</dbReference>
<dbReference type="GO" id="GO:0005737">
    <property type="term" value="C:cytoplasm"/>
    <property type="evidence" value="ECO:0007669"/>
    <property type="project" value="TreeGrafter"/>
</dbReference>
<accession>A0A166E1A1</accession>
<feature type="domain" description="Nitrogen regulatory protein areA GATA-like" evidence="2">
    <location>
        <begin position="29"/>
        <end position="56"/>
    </location>
</feature>
<keyword evidence="1" id="KW-0732">Signal</keyword>
<dbReference type="GO" id="GO:0000122">
    <property type="term" value="P:negative regulation of transcription by RNA polymerase II"/>
    <property type="evidence" value="ECO:0007669"/>
    <property type="project" value="TreeGrafter"/>
</dbReference>
<proteinExistence type="predicted"/>
<evidence type="ECO:0000313" key="3">
    <source>
        <dbReference type="EMBL" id="KZT39112.1"/>
    </source>
</evidence>
<dbReference type="STRING" id="1314776.A0A166E1A1"/>
<feature type="signal peptide" evidence="1">
    <location>
        <begin position="1"/>
        <end position="19"/>
    </location>
</feature>
<dbReference type="Proteomes" id="UP000076798">
    <property type="component" value="Unassembled WGS sequence"/>
</dbReference>
<feature type="chain" id="PRO_5007872497" evidence="1">
    <location>
        <begin position="20"/>
        <end position="57"/>
    </location>
</feature>
<dbReference type="InterPro" id="IPR013860">
    <property type="entry name" value="AreA_GATA"/>
</dbReference>
<feature type="non-terminal residue" evidence="3">
    <location>
        <position position="57"/>
    </location>
</feature>
<dbReference type="PANTHER" id="PTHR28014">
    <property type="entry name" value="NEGATIVE REGULATOR OF RAS-CAMP PATHWAY"/>
    <property type="match status" value="1"/>
</dbReference>
<dbReference type="AlphaFoldDB" id="A0A166E1A1"/>
<organism evidence="3 4">
    <name type="scientific">Sistotremastrum suecicum HHB10207 ss-3</name>
    <dbReference type="NCBI Taxonomy" id="1314776"/>
    <lineage>
        <taxon>Eukaryota</taxon>
        <taxon>Fungi</taxon>
        <taxon>Dikarya</taxon>
        <taxon>Basidiomycota</taxon>
        <taxon>Agaricomycotina</taxon>
        <taxon>Agaricomycetes</taxon>
        <taxon>Sistotremastrales</taxon>
        <taxon>Sistotremastraceae</taxon>
        <taxon>Sistotremastrum</taxon>
    </lineage>
</organism>
<dbReference type="OrthoDB" id="515401at2759"/>
<dbReference type="EMBL" id="KV428051">
    <property type="protein sequence ID" value="KZT39112.1"/>
    <property type="molecule type" value="Genomic_DNA"/>
</dbReference>
<protein>
    <submittedName>
        <fullName evidence="3">DUF1752-domain-containing protein</fullName>
    </submittedName>
</protein>
<gene>
    <name evidence="3" type="ORF">SISSUDRAFT_959857</name>
</gene>
<keyword evidence="4" id="KW-1185">Reference proteome</keyword>
<sequence>MKTRLPSPVLCLAVDAVMAIQSDDVVCGLWNVFTKCKDSLEDGSRLENISWRLWHRQ</sequence>
<dbReference type="PANTHER" id="PTHR28014:SF1">
    <property type="entry name" value="NEGATIVE REGULATOR OF RAS-CAMP PATHWAY"/>
    <property type="match status" value="1"/>
</dbReference>
<dbReference type="InterPro" id="IPR053043">
    <property type="entry name" value="Ras-cAMP_regulatory"/>
</dbReference>
<evidence type="ECO:0000256" key="1">
    <source>
        <dbReference type="SAM" id="SignalP"/>
    </source>
</evidence>
<evidence type="ECO:0000313" key="4">
    <source>
        <dbReference type="Proteomes" id="UP000076798"/>
    </source>
</evidence>